<proteinExistence type="predicted"/>
<dbReference type="RefSeq" id="WP_376866570.1">
    <property type="nucleotide sequence ID" value="NZ_JBHRYB010000010.1"/>
</dbReference>
<name>A0ABV7VSQ9_9GAMM</name>
<keyword evidence="1" id="KW-0472">Membrane</keyword>
<gene>
    <name evidence="2" type="ORF">ACFOMG_10735</name>
</gene>
<comment type="caution">
    <text evidence="2">The sequence shown here is derived from an EMBL/GenBank/DDBJ whole genome shotgun (WGS) entry which is preliminary data.</text>
</comment>
<sequence length="146" mass="16111">MWNGEEIDQVQRFVRRQIFASGVCFLIQGNQLISSFLLFLILNNSDATQLPLKFGVPTPGSRAGLEPRNGGKSVAVQPIAKAYQASTADVAGHGQQPELENHQASLGKRWIAEICEGALYEYLAATQLARLLVSRQLNWPRPQIPL</sequence>
<keyword evidence="3" id="KW-1185">Reference proteome</keyword>
<protein>
    <submittedName>
        <fullName evidence="2">Uncharacterized protein</fullName>
    </submittedName>
</protein>
<evidence type="ECO:0000256" key="1">
    <source>
        <dbReference type="SAM" id="Phobius"/>
    </source>
</evidence>
<keyword evidence="1" id="KW-0812">Transmembrane</keyword>
<dbReference type="Proteomes" id="UP001595722">
    <property type="component" value="Unassembled WGS sequence"/>
</dbReference>
<evidence type="ECO:0000313" key="3">
    <source>
        <dbReference type="Proteomes" id="UP001595722"/>
    </source>
</evidence>
<feature type="transmembrane region" description="Helical" evidence="1">
    <location>
        <begin position="18"/>
        <end position="42"/>
    </location>
</feature>
<keyword evidence="1" id="KW-1133">Transmembrane helix</keyword>
<evidence type="ECO:0000313" key="2">
    <source>
        <dbReference type="EMBL" id="MFC3680570.1"/>
    </source>
</evidence>
<organism evidence="2 3">
    <name type="scientific">Bacterioplanoides pacificum</name>
    <dbReference type="NCBI Taxonomy" id="1171596"/>
    <lineage>
        <taxon>Bacteria</taxon>
        <taxon>Pseudomonadati</taxon>
        <taxon>Pseudomonadota</taxon>
        <taxon>Gammaproteobacteria</taxon>
        <taxon>Oceanospirillales</taxon>
        <taxon>Oceanospirillaceae</taxon>
        <taxon>Bacterioplanoides</taxon>
    </lineage>
</organism>
<dbReference type="EMBL" id="JBHRYB010000010">
    <property type="protein sequence ID" value="MFC3680570.1"/>
    <property type="molecule type" value="Genomic_DNA"/>
</dbReference>
<reference evidence="3" key="1">
    <citation type="journal article" date="2019" name="Int. J. Syst. Evol. Microbiol.">
        <title>The Global Catalogue of Microorganisms (GCM) 10K type strain sequencing project: providing services to taxonomists for standard genome sequencing and annotation.</title>
        <authorList>
            <consortium name="The Broad Institute Genomics Platform"/>
            <consortium name="The Broad Institute Genome Sequencing Center for Infectious Disease"/>
            <person name="Wu L."/>
            <person name="Ma J."/>
        </authorList>
    </citation>
    <scope>NUCLEOTIDE SEQUENCE [LARGE SCALE GENOMIC DNA]</scope>
    <source>
        <strain evidence="3">KCTC 42424</strain>
    </source>
</reference>
<accession>A0ABV7VSQ9</accession>